<organism evidence="3 4">
    <name type="scientific">Paenibacillus sophorae</name>
    <dbReference type="NCBI Taxonomy" id="1333845"/>
    <lineage>
        <taxon>Bacteria</taxon>
        <taxon>Bacillati</taxon>
        <taxon>Bacillota</taxon>
        <taxon>Bacilli</taxon>
        <taxon>Bacillales</taxon>
        <taxon>Paenibacillaceae</taxon>
        <taxon>Paenibacillus</taxon>
    </lineage>
</organism>
<gene>
    <name evidence="2" type="ORF">KP014_00910</name>
    <name evidence="3" type="ORF">SAMN04487895_102102</name>
</gene>
<dbReference type="EMBL" id="CP076607">
    <property type="protein sequence ID" value="QWU15878.1"/>
    <property type="molecule type" value="Genomic_DNA"/>
</dbReference>
<dbReference type="OrthoDB" id="2990399at2"/>
<evidence type="ECO:0008006" key="6">
    <source>
        <dbReference type="Google" id="ProtNLM"/>
    </source>
</evidence>
<dbReference type="RefSeq" id="WP_051499276.1">
    <property type="nucleotide sequence ID" value="NZ_CP076607.1"/>
</dbReference>
<proteinExistence type="predicted"/>
<dbReference type="AlphaFoldDB" id="A0A1H8I857"/>
<dbReference type="CDD" id="cd00761">
    <property type="entry name" value="Glyco_tranf_GTA_type"/>
    <property type="match status" value="1"/>
</dbReference>
<keyword evidence="1" id="KW-1133">Transmembrane helix</keyword>
<dbReference type="EMBL" id="FODH01000002">
    <property type="protein sequence ID" value="SEN64531.1"/>
    <property type="molecule type" value="Genomic_DNA"/>
</dbReference>
<evidence type="ECO:0000313" key="2">
    <source>
        <dbReference type="EMBL" id="QWU15878.1"/>
    </source>
</evidence>
<dbReference type="Proteomes" id="UP000198809">
    <property type="component" value="Unassembled WGS sequence"/>
</dbReference>
<evidence type="ECO:0000256" key="1">
    <source>
        <dbReference type="SAM" id="Phobius"/>
    </source>
</evidence>
<sequence>MIAQLIWIGAVYASAVVCVHALKSRGKRETASETGKWLHYILIARNHESVVEGVIRAMVLQSFLTGKRLRVTFMDDGSSDGTHWIVSGLRDGGCSLDLQMTEYKDSYSQEDRKAQSAEQDKETVIDLRFPEQPIPLPFMRAVGSRGCQSRGGGL</sequence>
<keyword evidence="1" id="KW-0812">Transmembrane</keyword>
<reference evidence="3 4" key="1">
    <citation type="submission" date="2016-10" db="EMBL/GenBank/DDBJ databases">
        <authorList>
            <person name="de Groot N.N."/>
        </authorList>
    </citation>
    <scope>NUCLEOTIDE SEQUENCE [LARGE SCALE GENOMIC DNA]</scope>
    <source>
        <strain evidence="3 4">CGMCC 1.10238</strain>
    </source>
</reference>
<name>A0A1H8I857_9BACL</name>
<evidence type="ECO:0000313" key="4">
    <source>
        <dbReference type="Proteomes" id="UP000198809"/>
    </source>
</evidence>
<reference evidence="2 5" key="2">
    <citation type="submission" date="2021-06" db="EMBL/GenBank/DDBJ databases">
        <title>Whole genome sequence of Paenibacillus sophorae DSM23020 for comparative genomics.</title>
        <authorList>
            <person name="Kim M.-J."/>
            <person name="Lee G."/>
            <person name="Shin J.-H."/>
        </authorList>
    </citation>
    <scope>NUCLEOTIDE SEQUENCE [LARGE SCALE GENOMIC DNA]</scope>
    <source>
        <strain evidence="2 5">DSM 23020</strain>
    </source>
</reference>
<keyword evidence="5" id="KW-1185">Reference proteome</keyword>
<evidence type="ECO:0000313" key="3">
    <source>
        <dbReference type="EMBL" id="SEN64531.1"/>
    </source>
</evidence>
<dbReference type="STRING" id="1333845.SAMN04487895_102102"/>
<dbReference type="Proteomes" id="UP000683429">
    <property type="component" value="Chromosome"/>
</dbReference>
<protein>
    <recommendedName>
        <fullName evidence="6">Glycosyl transferase family 2</fullName>
    </recommendedName>
</protein>
<keyword evidence="1" id="KW-0472">Membrane</keyword>
<accession>A0A1H8I857</accession>
<feature type="transmembrane region" description="Helical" evidence="1">
    <location>
        <begin position="6"/>
        <end position="22"/>
    </location>
</feature>
<evidence type="ECO:0000313" key="5">
    <source>
        <dbReference type="Proteomes" id="UP000683429"/>
    </source>
</evidence>